<keyword evidence="2 6" id="KW-1003">Cell membrane</keyword>
<organism evidence="7 8">
    <name type="scientific">Xanthomarina gelatinilytica</name>
    <dbReference type="NCBI Taxonomy" id="1137281"/>
    <lineage>
        <taxon>Bacteria</taxon>
        <taxon>Pseudomonadati</taxon>
        <taxon>Bacteroidota</taxon>
        <taxon>Flavobacteriia</taxon>
        <taxon>Flavobacteriales</taxon>
        <taxon>Flavobacteriaceae</taxon>
        <taxon>Xanthomarina</taxon>
    </lineage>
</organism>
<evidence type="ECO:0000256" key="5">
    <source>
        <dbReference type="ARBA" id="ARBA00023136"/>
    </source>
</evidence>
<dbReference type="PANTHER" id="PTHR30341">
    <property type="entry name" value="SODIUM ION/PROTON ANTIPORTER NHAA-RELATED"/>
    <property type="match status" value="1"/>
</dbReference>
<comment type="function">
    <text evidence="6">Na(+)/H(+) antiporter that extrudes sodium in exchange for external protons.</text>
</comment>
<feature type="transmembrane region" description="Helical" evidence="6">
    <location>
        <begin position="185"/>
        <end position="202"/>
    </location>
</feature>
<dbReference type="NCBIfam" id="TIGR00773">
    <property type="entry name" value="NhaA"/>
    <property type="match status" value="1"/>
</dbReference>
<keyword evidence="6" id="KW-0813">Transport</keyword>
<accession>A0A3D6BMD0</accession>
<keyword evidence="6" id="KW-0915">Sodium</keyword>
<dbReference type="EMBL" id="DPRK01000021">
    <property type="protein sequence ID" value="HCY80361.1"/>
    <property type="molecule type" value="Genomic_DNA"/>
</dbReference>
<dbReference type="AlphaFoldDB" id="A0A3D6BMD0"/>
<reference evidence="7 8" key="1">
    <citation type="journal article" date="2018" name="Nat. Biotechnol.">
        <title>A standardized bacterial taxonomy based on genome phylogeny substantially revises the tree of life.</title>
        <authorList>
            <person name="Parks D.H."/>
            <person name="Chuvochina M."/>
            <person name="Waite D.W."/>
            <person name="Rinke C."/>
            <person name="Skarshewski A."/>
            <person name="Chaumeil P.A."/>
            <person name="Hugenholtz P."/>
        </authorList>
    </citation>
    <scope>NUCLEOTIDE SEQUENCE [LARGE SCALE GENOMIC DNA]</scope>
    <source>
        <strain evidence="7">UBA10227</strain>
    </source>
</reference>
<gene>
    <name evidence="6 7" type="primary">nhaA</name>
    <name evidence="7" type="ORF">DHV22_01505</name>
</gene>
<comment type="catalytic activity">
    <reaction evidence="6">
        <text>Na(+)(in) + 2 H(+)(out) = Na(+)(out) + 2 H(+)(in)</text>
        <dbReference type="Rhea" id="RHEA:29251"/>
        <dbReference type="ChEBI" id="CHEBI:15378"/>
        <dbReference type="ChEBI" id="CHEBI:29101"/>
    </reaction>
</comment>
<dbReference type="GO" id="GO:0006885">
    <property type="term" value="P:regulation of pH"/>
    <property type="evidence" value="ECO:0007669"/>
    <property type="project" value="UniProtKB-UniRule"/>
</dbReference>
<comment type="similarity">
    <text evidence="6">Belongs to the NhaA Na(+)/H(+) (TC 2.A.33) antiporter family.</text>
</comment>
<feature type="transmembrane region" description="Helical" evidence="6">
    <location>
        <begin position="101"/>
        <end position="120"/>
    </location>
</feature>
<dbReference type="Proteomes" id="UP000263268">
    <property type="component" value="Unassembled WGS sequence"/>
</dbReference>
<feature type="transmembrane region" description="Helical" evidence="6">
    <location>
        <begin position="409"/>
        <end position="429"/>
    </location>
</feature>
<keyword evidence="3 6" id="KW-0812">Transmembrane</keyword>
<dbReference type="Pfam" id="PF06965">
    <property type="entry name" value="Na_H_antiport_1"/>
    <property type="match status" value="1"/>
</dbReference>
<dbReference type="GO" id="GO:0005886">
    <property type="term" value="C:plasma membrane"/>
    <property type="evidence" value="ECO:0007669"/>
    <property type="project" value="UniProtKB-SubCell"/>
</dbReference>
<keyword evidence="6" id="KW-0406">Ion transport</keyword>
<protein>
    <recommendedName>
        <fullName evidence="6">Na(+)/H(+) antiporter NhaA</fullName>
    </recommendedName>
    <alternativeName>
        <fullName evidence="6">Sodium/proton antiporter NhaA</fullName>
    </alternativeName>
</protein>
<keyword evidence="6" id="KW-0739">Sodium transport</keyword>
<comment type="caution">
    <text evidence="7">The sequence shown here is derived from an EMBL/GenBank/DDBJ whole genome shotgun (WGS) entry which is preliminary data.</text>
</comment>
<evidence type="ECO:0000256" key="2">
    <source>
        <dbReference type="ARBA" id="ARBA00022475"/>
    </source>
</evidence>
<feature type="transmembrane region" description="Helical" evidence="6">
    <location>
        <begin position="21"/>
        <end position="40"/>
    </location>
</feature>
<feature type="transmembrane region" description="Helical" evidence="6">
    <location>
        <begin position="60"/>
        <end position="80"/>
    </location>
</feature>
<sequence>MIKKVLLTPFQKFIKLESLSGILLFGATILALIWANSPYGAEYEQLWQYEFGVSFNDFSLIKPLILWINDGLMAIFFFLIGLELKRELLVGEIDSIKKASFPLIAALGGVLAPVGLFLFLNQDPETTKGWGIPMATDIAFALAILGTLKSRVPLSLKIFLTAFAIIDDIAAVLIIAIFYSANINWFFILVGLLLIALLALVYHKRKFSLEIGLVIGTIVWFLFLKSGIHPTIAGVLLAFTVPIKRTLNIYEFSSNLNNISSKIVSITDDTYKHILTKDEMECIDNLDHLTSEVRSLLQHLEYQLHNLTAYFILPVFAFANAGVVLNTNSEINTSLMLYIAISLFAGKLIGVSLFSYLGVKLKLTELPSGINFKHIIGIASIAGVGFTMSIFIANLAFGNDAININSSKVGIIIGSLISGLVGVIILRLASKKESKTNGS</sequence>
<proteinExistence type="inferred from homology"/>
<feature type="transmembrane region" description="Helical" evidence="6">
    <location>
        <begin position="160"/>
        <end position="179"/>
    </location>
</feature>
<dbReference type="GO" id="GO:0015385">
    <property type="term" value="F:sodium:proton antiporter activity"/>
    <property type="evidence" value="ECO:0007669"/>
    <property type="project" value="UniProtKB-UniRule"/>
</dbReference>
<dbReference type="InterPro" id="IPR004670">
    <property type="entry name" value="NhaA"/>
</dbReference>
<dbReference type="PANTHER" id="PTHR30341:SF0">
    <property type="entry name" value="NA(+)_H(+) ANTIPORTER NHAA"/>
    <property type="match status" value="1"/>
</dbReference>
<evidence type="ECO:0000256" key="4">
    <source>
        <dbReference type="ARBA" id="ARBA00022989"/>
    </source>
</evidence>
<feature type="transmembrane region" description="Helical" evidence="6">
    <location>
        <begin position="132"/>
        <end position="148"/>
    </location>
</feature>
<feature type="transmembrane region" description="Helical" evidence="6">
    <location>
        <begin position="307"/>
        <end position="325"/>
    </location>
</feature>
<dbReference type="HAMAP" id="MF_01844">
    <property type="entry name" value="NhaA"/>
    <property type="match status" value="1"/>
</dbReference>
<feature type="transmembrane region" description="Helical" evidence="6">
    <location>
        <begin position="337"/>
        <end position="355"/>
    </location>
</feature>
<evidence type="ECO:0000256" key="6">
    <source>
        <dbReference type="HAMAP-Rule" id="MF_01844"/>
    </source>
</evidence>
<dbReference type="Gene3D" id="1.20.1530.10">
    <property type="entry name" value="Na+/H+ antiporter like domain"/>
    <property type="match status" value="1"/>
</dbReference>
<evidence type="ECO:0000313" key="8">
    <source>
        <dbReference type="Proteomes" id="UP000263268"/>
    </source>
</evidence>
<comment type="subcellular location">
    <subcellularLocation>
        <location evidence="1">Cell inner membrane</location>
        <topology evidence="1">Multi-pass membrane protein</topology>
    </subcellularLocation>
    <subcellularLocation>
        <location evidence="6">Cell membrane</location>
        <topology evidence="6">Multi-pass membrane protein</topology>
    </subcellularLocation>
</comment>
<evidence type="ECO:0000256" key="1">
    <source>
        <dbReference type="ARBA" id="ARBA00004429"/>
    </source>
</evidence>
<name>A0A3D6BMD0_9FLAO</name>
<feature type="transmembrane region" description="Helical" evidence="6">
    <location>
        <begin position="375"/>
        <end position="397"/>
    </location>
</feature>
<keyword evidence="5 6" id="KW-0472">Membrane</keyword>
<evidence type="ECO:0000256" key="3">
    <source>
        <dbReference type="ARBA" id="ARBA00022692"/>
    </source>
</evidence>
<evidence type="ECO:0000313" key="7">
    <source>
        <dbReference type="EMBL" id="HCY80361.1"/>
    </source>
</evidence>
<keyword evidence="6" id="KW-0050">Antiport</keyword>
<keyword evidence="4 6" id="KW-1133">Transmembrane helix</keyword>
<dbReference type="InterPro" id="IPR023171">
    <property type="entry name" value="Na/H_antiporter_dom_sf"/>
</dbReference>